<evidence type="ECO:0000313" key="1">
    <source>
        <dbReference type="EMBL" id="CAG8435016.1"/>
    </source>
</evidence>
<dbReference type="EMBL" id="CAJVPK010000029">
    <property type="protein sequence ID" value="CAG8435016.1"/>
    <property type="molecule type" value="Genomic_DNA"/>
</dbReference>
<evidence type="ECO:0000313" key="2">
    <source>
        <dbReference type="Proteomes" id="UP000789706"/>
    </source>
</evidence>
<accession>A0A9N8V1N1</accession>
<dbReference type="Proteomes" id="UP000789706">
    <property type="component" value="Unassembled WGS sequence"/>
</dbReference>
<comment type="caution">
    <text evidence="1">The sequence shown here is derived from an EMBL/GenBank/DDBJ whole genome shotgun (WGS) entry which is preliminary data.</text>
</comment>
<protein>
    <submittedName>
        <fullName evidence="1">7253_t:CDS:1</fullName>
    </submittedName>
</protein>
<keyword evidence="2" id="KW-1185">Reference proteome</keyword>
<sequence length="146" mass="17440">MGLPQRGYTLERFAVSTTETFQKIENGINQILERVFEYSSEYDMETFLTICDLVYLNRIYKKLKIFETKMDDYENHINEYESFVEELRVWNEKLSKGFDAGMKNVIERFDEIGKRAEANQINLMNIEPAFVNAKKLLLRSLFEFQY</sequence>
<proteinExistence type="predicted"/>
<name>A0A9N8V1N1_9GLOM</name>
<reference evidence="1" key="1">
    <citation type="submission" date="2021-06" db="EMBL/GenBank/DDBJ databases">
        <authorList>
            <person name="Kallberg Y."/>
            <person name="Tangrot J."/>
            <person name="Rosling A."/>
        </authorList>
    </citation>
    <scope>NUCLEOTIDE SEQUENCE</scope>
    <source>
        <strain evidence="1">AZ414A</strain>
    </source>
</reference>
<gene>
    <name evidence="1" type="ORF">DEBURN_LOCUS800</name>
</gene>
<dbReference type="OrthoDB" id="2408091at2759"/>
<dbReference type="AlphaFoldDB" id="A0A9N8V1N1"/>
<organism evidence="1 2">
    <name type="scientific">Diversispora eburnea</name>
    <dbReference type="NCBI Taxonomy" id="1213867"/>
    <lineage>
        <taxon>Eukaryota</taxon>
        <taxon>Fungi</taxon>
        <taxon>Fungi incertae sedis</taxon>
        <taxon>Mucoromycota</taxon>
        <taxon>Glomeromycotina</taxon>
        <taxon>Glomeromycetes</taxon>
        <taxon>Diversisporales</taxon>
        <taxon>Diversisporaceae</taxon>
        <taxon>Diversispora</taxon>
    </lineage>
</organism>